<name>A0ACA9RTM6_9GLOM</name>
<proteinExistence type="predicted"/>
<keyword evidence="2" id="KW-1185">Reference proteome</keyword>
<evidence type="ECO:0000313" key="2">
    <source>
        <dbReference type="Proteomes" id="UP000789920"/>
    </source>
</evidence>
<dbReference type="EMBL" id="CAJVQC010068881">
    <property type="protein sequence ID" value="CAG8808469.1"/>
    <property type="molecule type" value="Genomic_DNA"/>
</dbReference>
<dbReference type="Proteomes" id="UP000789920">
    <property type="component" value="Unassembled WGS sequence"/>
</dbReference>
<organism evidence="1 2">
    <name type="scientific">Racocetra persica</name>
    <dbReference type="NCBI Taxonomy" id="160502"/>
    <lineage>
        <taxon>Eukaryota</taxon>
        <taxon>Fungi</taxon>
        <taxon>Fungi incertae sedis</taxon>
        <taxon>Mucoromycota</taxon>
        <taxon>Glomeromycotina</taxon>
        <taxon>Glomeromycetes</taxon>
        <taxon>Diversisporales</taxon>
        <taxon>Gigasporaceae</taxon>
        <taxon>Racocetra</taxon>
    </lineage>
</organism>
<feature type="non-terminal residue" evidence="1">
    <location>
        <position position="1"/>
    </location>
</feature>
<reference evidence="1" key="1">
    <citation type="submission" date="2021-06" db="EMBL/GenBank/DDBJ databases">
        <authorList>
            <person name="Kallberg Y."/>
            <person name="Tangrot J."/>
            <person name="Rosling A."/>
        </authorList>
    </citation>
    <scope>NUCLEOTIDE SEQUENCE</scope>
    <source>
        <strain evidence="1">MA461A</strain>
    </source>
</reference>
<sequence>HRMEEQIEQAVAIALSPSSDHTLKSQSSFEALFLWVDVEN</sequence>
<gene>
    <name evidence="1" type="ORF">RPERSI_LOCUS22628</name>
</gene>
<evidence type="ECO:0000313" key="1">
    <source>
        <dbReference type="EMBL" id="CAG8808469.1"/>
    </source>
</evidence>
<protein>
    <submittedName>
        <fullName evidence="1">24640_t:CDS:1</fullName>
    </submittedName>
</protein>
<accession>A0ACA9RTM6</accession>
<comment type="caution">
    <text evidence="1">The sequence shown here is derived from an EMBL/GenBank/DDBJ whole genome shotgun (WGS) entry which is preliminary data.</text>
</comment>